<feature type="compositionally biased region" description="Polar residues" evidence="8">
    <location>
        <begin position="869"/>
        <end position="881"/>
    </location>
</feature>
<dbReference type="Pfam" id="PF23561">
    <property type="entry name" value="zf-C2H2_15"/>
    <property type="match status" value="1"/>
</dbReference>
<feature type="compositionally biased region" description="Low complexity" evidence="8">
    <location>
        <begin position="1420"/>
        <end position="1441"/>
    </location>
</feature>
<gene>
    <name evidence="11" type="primary">LOC106458412</name>
</gene>
<reference evidence="11" key="1">
    <citation type="submission" date="2025-08" db="UniProtKB">
        <authorList>
            <consortium name="RefSeq"/>
        </authorList>
    </citation>
    <scope>IDENTIFICATION</scope>
    <source>
        <tissue evidence="11">Muscle</tissue>
    </source>
</reference>
<dbReference type="PROSITE" id="PS50157">
    <property type="entry name" value="ZINC_FINGER_C2H2_2"/>
    <property type="match status" value="5"/>
</dbReference>
<dbReference type="InterPro" id="IPR043359">
    <property type="entry name" value="GLI-like"/>
</dbReference>
<feature type="domain" description="C2H2-type" evidence="9">
    <location>
        <begin position="478"/>
        <end position="508"/>
    </location>
</feature>
<feature type="domain" description="C2H2-type" evidence="9">
    <location>
        <begin position="389"/>
        <end position="416"/>
    </location>
</feature>
<keyword evidence="2" id="KW-0479">Metal-binding</keyword>
<feature type="compositionally biased region" description="Polar residues" evidence="8">
    <location>
        <begin position="1359"/>
        <end position="1397"/>
    </location>
</feature>
<feature type="region of interest" description="Disordered" evidence="8">
    <location>
        <begin position="703"/>
        <end position="728"/>
    </location>
</feature>
<feature type="compositionally biased region" description="Polar residues" evidence="8">
    <location>
        <begin position="1328"/>
        <end position="1349"/>
    </location>
</feature>
<dbReference type="PROSITE" id="PS00028">
    <property type="entry name" value="ZINC_FINGER_C2H2_1"/>
    <property type="match status" value="4"/>
</dbReference>
<keyword evidence="10" id="KW-1185">Reference proteome</keyword>
<evidence type="ECO:0000256" key="7">
    <source>
        <dbReference type="PROSITE-ProRule" id="PRU00042"/>
    </source>
</evidence>
<feature type="region of interest" description="Disordered" evidence="8">
    <location>
        <begin position="319"/>
        <end position="345"/>
    </location>
</feature>
<proteinExistence type="predicted"/>
<evidence type="ECO:0000259" key="9">
    <source>
        <dbReference type="PROSITE" id="PS50157"/>
    </source>
</evidence>
<evidence type="ECO:0000256" key="5">
    <source>
        <dbReference type="ARBA" id="ARBA00022833"/>
    </source>
</evidence>
<evidence type="ECO:0000313" key="10">
    <source>
        <dbReference type="Proteomes" id="UP000694941"/>
    </source>
</evidence>
<feature type="compositionally biased region" description="Polar residues" evidence="8">
    <location>
        <begin position="547"/>
        <end position="557"/>
    </location>
</feature>
<keyword evidence="4 7" id="KW-0863">Zinc-finger</keyword>
<accession>A0ABM1S9M3</accession>
<dbReference type="GeneID" id="106458412"/>
<feature type="compositionally biased region" description="Polar residues" evidence="8">
    <location>
        <begin position="1572"/>
        <end position="1589"/>
    </location>
</feature>
<dbReference type="Gene3D" id="3.30.160.60">
    <property type="entry name" value="Classic Zinc Finger"/>
    <property type="match status" value="5"/>
</dbReference>
<protein>
    <submittedName>
        <fullName evidence="11">Transcriptional activator cubitus interruptus-like isoform X1</fullName>
    </submittedName>
</protein>
<evidence type="ECO:0000256" key="4">
    <source>
        <dbReference type="ARBA" id="ARBA00022771"/>
    </source>
</evidence>
<feature type="compositionally biased region" description="Polar residues" evidence="8">
    <location>
        <begin position="703"/>
        <end position="724"/>
    </location>
</feature>
<feature type="compositionally biased region" description="Basic and acidic residues" evidence="8">
    <location>
        <begin position="336"/>
        <end position="345"/>
    </location>
</feature>
<feature type="region of interest" description="Disordered" evidence="8">
    <location>
        <begin position="1328"/>
        <end position="1397"/>
    </location>
</feature>
<dbReference type="PANTHER" id="PTHR45718">
    <property type="entry name" value="TRANSCRIPTIONAL ACTIVATOR CUBITUS INTERRUPTUS"/>
    <property type="match status" value="1"/>
</dbReference>
<dbReference type="Pfam" id="PF00096">
    <property type="entry name" value="zf-C2H2"/>
    <property type="match status" value="2"/>
</dbReference>
<feature type="region of interest" description="Disordered" evidence="8">
    <location>
        <begin position="840"/>
        <end position="910"/>
    </location>
</feature>
<comment type="subcellular location">
    <subcellularLocation>
        <location evidence="1">Nucleus</location>
    </subcellularLocation>
</comment>
<keyword evidence="5" id="KW-0862">Zinc</keyword>
<evidence type="ECO:0000256" key="1">
    <source>
        <dbReference type="ARBA" id="ARBA00004123"/>
    </source>
</evidence>
<sequence length="1693" mass="186678">MDPHFGLPLQFPSAFATVHAPIPVDQRTHDGRYVWEPRLSSFPHHSSPGLPANGPSPGMSEFSVLPQRRGFTNSQMEVPLNHPYHLGSAYMKQFHNSFHSSPTTSVQGISPMDSRGLSMHGDYLQQMATLSQRGMVSDIHRIPPTSAAGTDMCFSVDGSRLSSPRPGIRHGRKRALSSSPYSDSFDINSMIRFSPNSLVSFMNGSRSSSASGSYGHLSAASSRAYMTIQDNKLRTLSPAIGVPPPPVPPHFQQLHQLMRQGVLAPPATAHPTQPFFSNPGASLGPRINFDIGVTNSDTPIHVSSTVNGDDSQRTRVKKESCIGGAGEPSVGDDDRENTADLKDEPGDFVETNCHWRTCEKEFSTQEELVKHLNNDHIHDSKKSFVCQWKDCSREEKPFKAQYMLVVHMRRHTGEKPHKCTFEGCSKAYSRLENLKTHLRSHTGEKPYMCEFPGCTKAFSNASDRAKHQNRTHSNEKPYVCKAPGCTKRYTDPSSLRKHVKTVHGPEFYASKKHKGNDSRGSGGAGIKDKTTPGSIDGSPHSDDGTGSKLTSLSSPSIKSEEQGSPQQDGSPGGDVGHEMPGCTDQALFEGPISDNSVSTTSGCVEAENFWELVENPEIPVEEIVPGVACAVAPNNQNREVERNVHNRLKSKFQSHFKPGGSWLPNVLPPRGDVQNLQGCKKGSVHGGMTKLPDVRHTGHATKTLTDSSFKNPSSKLSQTGCRRNSSSSSTISSFYGSMCSDNKLNTKSSDISSTQGSQFSGVSHGMINDQILSEAASVCSSQRTSGVSSLSGLSAGMTTQLELHSQTLPSQHLNNTGNLIVQRHSQNMAVEARNVSRQVAVTSHRPISEEHQSNVVLRPFEPKEETARQTRQPQGVNSLNKFTPLPPIGQSNRPKTPGGSSSHSGSHHPNQDVVLENLEVDKPIEANKELVLPDEMMHYLNEGVIEQQTNTQVVRPQSQLSQAVSSVSQYDELQRQSARIACIEQSNGVAPSFSCKFGNHSMNTTNNFMNQSVASAPTCNFRPYQSNPQYHQQTNTFQQINSGNHQLSKNQGQAHLNTSCWGAAHKYHHSWDQYQNTPTHKDNCQHSIMESNKQFQYPCHQKHCLSSGHSDNTYTSTRFNYHPNLGNTEQNYLVDQQQSQQQCETLQDKSIDNAKNKQWYPSTPMDTKSCPRSTHCVIPQMALSNIAQETHCVAETFSASLSLGAINSTQKPHPSYHNQTCNMSAPQQSHPCYHSQMRNTSGGQMCYNPDSSQVSVHPSYEHTPSQSSVLPVGHSYKLSNTNSESFPKHQQLCQAVNLNPTLHHQVTNPQTRSNFQTSYSHIITESNSQASFPQNHTETPFSSSQTGPNLQAPAALPLTNYQTSNPHIQHSPSCTNSSWIPPHQLQNHHPFPQLQQHPNNLQEPVAQQPKLSLEQQAQNYPHHIQQQQQQSQSYSQTPQHYLLHGVNGPPTQQAYQPYPLTAPTETASQHYCSMPASNATPVHQVQQNLPYGSKVSSVYQSQQPIPSPSGKIQSLHKPQQSYPSPGSTCNSCPNSQSEVQCQDISQSSRTAMQPEAYQRTLEYVQQCQQIASNKTNSRSTTRNGPTLQSGLDPWQQVELSPKVTSTTDRQETKLSKENAPVKNKSCTNIPNTNMKHTIKNSNYAQPGVSSLTVGYTNDKSQSPLQATSNMIINDMSSTLNSLMEETRYLRMMQ</sequence>
<organism evidence="10 11">
    <name type="scientific">Limulus polyphemus</name>
    <name type="common">Atlantic horseshoe crab</name>
    <dbReference type="NCBI Taxonomy" id="6850"/>
    <lineage>
        <taxon>Eukaryota</taxon>
        <taxon>Metazoa</taxon>
        <taxon>Ecdysozoa</taxon>
        <taxon>Arthropoda</taxon>
        <taxon>Chelicerata</taxon>
        <taxon>Merostomata</taxon>
        <taxon>Xiphosura</taxon>
        <taxon>Limulidae</taxon>
        <taxon>Limulus</taxon>
    </lineage>
</organism>
<evidence type="ECO:0000313" key="11">
    <source>
        <dbReference type="RefSeq" id="XP_022240328.1"/>
    </source>
</evidence>
<dbReference type="RefSeq" id="XP_022240328.1">
    <property type="nucleotide sequence ID" value="XM_022384620.1"/>
</dbReference>
<feature type="region of interest" description="Disordered" evidence="8">
    <location>
        <begin position="491"/>
        <end position="599"/>
    </location>
</feature>
<evidence type="ECO:0000256" key="2">
    <source>
        <dbReference type="ARBA" id="ARBA00022723"/>
    </source>
</evidence>
<feature type="region of interest" description="Disordered" evidence="8">
    <location>
        <begin position="1420"/>
        <end position="1458"/>
    </location>
</feature>
<dbReference type="Proteomes" id="UP000694941">
    <property type="component" value="Unplaced"/>
</dbReference>
<dbReference type="InterPro" id="IPR036236">
    <property type="entry name" value="Znf_C2H2_sf"/>
</dbReference>
<feature type="compositionally biased region" description="Polar residues" evidence="8">
    <location>
        <begin position="1251"/>
        <end position="1269"/>
    </location>
</feature>
<feature type="region of interest" description="Disordered" evidence="8">
    <location>
        <begin position="159"/>
        <end position="179"/>
    </location>
</feature>
<feature type="domain" description="C2H2-type" evidence="9">
    <location>
        <begin position="447"/>
        <end position="477"/>
    </location>
</feature>
<evidence type="ECO:0000256" key="6">
    <source>
        <dbReference type="ARBA" id="ARBA00023242"/>
    </source>
</evidence>
<evidence type="ECO:0000256" key="3">
    <source>
        <dbReference type="ARBA" id="ARBA00022737"/>
    </source>
</evidence>
<keyword evidence="3" id="KW-0677">Repeat</keyword>
<name>A0ABM1S9M3_LIMPO</name>
<evidence type="ECO:0000256" key="8">
    <source>
        <dbReference type="SAM" id="MobiDB-lite"/>
    </source>
</evidence>
<dbReference type="InterPro" id="IPR013087">
    <property type="entry name" value="Znf_C2H2_type"/>
</dbReference>
<dbReference type="SUPFAM" id="SSF57667">
    <property type="entry name" value="beta-beta-alpha zinc fingers"/>
    <property type="match status" value="3"/>
</dbReference>
<feature type="region of interest" description="Disordered" evidence="8">
    <location>
        <begin position="1495"/>
        <end position="1535"/>
    </location>
</feature>
<dbReference type="PANTHER" id="PTHR45718:SF4">
    <property type="entry name" value="TRANSCRIPTIONAL ACTIVATOR CUBITUS INTERRUPTUS"/>
    <property type="match status" value="1"/>
</dbReference>
<feature type="domain" description="C2H2-type" evidence="9">
    <location>
        <begin position="417"/>
        <end position="446"/>
    </location>
</feature>
<dbReference type="InterPro" id="IPR056436">
    <property type="entry name" value="Znf-C2H2_ZIC1-5/GLI1-3-like"/>
</dbReference>
<feature type="region of interest" description="Disordered" evidence="8">
    <location>
        <begin position="1251"/>
        <end position="1284"/>
    </location>
</feature>
<feature type="domain" description="C2H2-type" evidence="9">
    <location>
        <begin position="351"/>
        <end position="383"/>
    </location>
</feature>
<dbReference type="SMART" id="SM00355">
    <property type="entry name" value="ZnF_C2H2"/>
    <property type="match status" value="5"/>
</dbReference>
<feature type="region of interest" description="Disordered" evidence="8">
    <location>
        <begin position="1572"/>
        <end position="1630"/>
    </location>
</feature>
<keyword evidence="6" id="KW-0539">Nucleus</keyword>
<feature type="compositionally biased region" description="Low complexity" evidence="8">
    <location>
        <begin position="898"/>
        <end position="908"/>
    </location>
</feature>